<dbReference type="EMBL" id="RCHR01000007">
    <property type="protein sequence ID" value="RLL41682.1"/>
    <property type="molecule type" value="Genomic_DNA"/>
</dbReference>
<organism evidence="1 2">
    <name type="scientific">Oceanobacillus piezotolerans</name>
    <dbReference type="NCBI Taxonomy" id="2448030"/>
    <lineage>
        <taxon>Bacteria</taxon>
        <taxon>Bacillati</taxon>
        <taxon>Bacillota</taxon>
        <taxon>Bacilli</taxon>
        <taxon>Bacillales</taxon>
        <taxon>Bacillaceae</taxon>
        <taxon>Oceanobacillus</taxon>
    </lineage>
</organism>
<dbReference type="InterPro" id="IPR020115">
    <property type="entry name" value="Fin"/>
</dbReference>
<dbReference type="Pfam" id="PF10955">
    <property type="entry name" value="Fin"/>
    <property type="match status" value="1"/>
</dbReference>
<dbReference type="GO" id="GO:0010468">
    <property type="term" value="P:regulation of gene expression"/>
    <property type="evidence" value="ECO:0007669"/>
    <property type="project" value="InterPro"/>
</dbReference>
<evidence type="ECO:0000313" key="1">
    <source>
        <dbReference type="EMBL" id="RLL41682.1"/>
    </source>
</evidence>
<keyword evidence="2" id="KW-1185">Reference proteome</keyword>
<comment type="caution">
    <text evidence="1">The sequence shown here is derived from an EMBL/GenBank/DDBJ whole genome shotgun (WGS) entry which is preliminary data.</text>
</comment>
<dbReference type="Proteomes" id="UP000270219">
    <property type="component" value="Unassembled WGS sequence"/>
</dbReference>
<proteinExistence type="predicted"/>
<dbReference type="OrthoDB" id="2084556at2"/>
<gene>
    <name evidence="1" type="ORF">D8M04_16545</name>
</gene>
<protein>
    <submittedName>
        <fullName evidence="1">DUF2757 family protein</fullName>
    </submittedName>
</protein>
<reference evidence="1 2" key="1">
    <citation type="submission" date="2018-10" db="EMBL/GenBank/DDBJ databases">
        <title>Oceanobacillus sp. YLB-02 draft genome.</title>
        <authorList>
            <person name="Yu L."/>
        </authorList>
    </citation>
    <scope>NUCLEOTIDE SEQUENCE [LARGE SCALE GENOMIC DNA]</scope>
    <source>
        <strain evidence="1 2">YLB-02</strain>
    </source>
</reference>
<evidence type="ECO:0000313" key="2">
    <source>
        <dbReference type="Proteomes" id="UP000270219"/>
    </source>
</evidence>
<sequence length="76" mass="8816">MSIVYSCRHCGQQIGKLDQKVVDTSILGFNQLSVKEKEEMIHYQDNGNILVKSICESCEESLGRYPEYHELDFFIQ</sequence>
<dbReference type="RefSeq" id="WP_121524523.1">
    <property type="nucleotide sequence ID" value="NZ_RCHR01000007.1"/>
</dbReference>
<name>A0A498D299_9BACI</name>
<dbReference type="AlphaFoldDB" id="A0A498D299"/>
<accession>A0A498D299</accession>